<dbReference type="AlphaFoldDB" id="A0A834EAA0"/>
<feature type="region of interest" description="Disordered" evidence="1">
    <location>
        <begin position="97"/>
        <end position="134"/>
    </location>
</feature>
<evidence type="ECO:0000313" key="2">
    <source>
        <dbReference type="EMBL" id="KAF6109609.1"/>
    </source>
</evidence>
<evidence type="ECO:0000256" key="1">
    <source>
        <dbReference type="SAM" id="MobiDB-lite"/>
    </source>
</evidence>
<sequence length="134" mass="14324">MPDLVLSRKGLQTNSCLRHVLPGAEALVPTPCQQSEKAPAPPGAARPLTDHTTWSGQLSFLCRLFKPNPGVTPGVPPTHLPDLQGCPARRLHCFPLHSSAHQHPGPRVLSPRAKAQPQVSSSSVMLESQSDVPL</sequence>
<accession>A0A834EAA0</accession>
<gene>
    <name evidence="2" type="ORF">HJG60_010862</name>
</gene>
<evidence type="ECO:0000313" key="3">
    <source>
        <dbReference type="Proteomes" id="UP000664940"/>
    </source>
</evidence>
<name>A0A834EAA0_9CHIR</name>
<reference evidence="2 3" key="1">
    <citation type="journal article" date="2020" name="Nature">
        <title>Six reference-quality genomes reveal evolution of bat adaptations.</title>
        <authorList>
            <person name="Jebb D."/>
            <person name="Huang Z."/>
            <person name="Pippel M."/>
            <person name="Hughes G.M."/>
            <person name="Lavrichenko K."/>
            <person name="Devanna P."/>
            <person name="Winkler S."/>
            <person name="Jermiin L.S."/>
            <person name="Skirmuntt E.C."/>
            <person name="Katzourakis A."/>
            <person name="Burkitt-Gray L."/>
            <person name="Ray D.A."/>
            <person name="Sullivan K.A.M."/>
            <person name="Roscito J.G."/>
            <person name="Kirilenko B.M."/>
            <person name="Davalos L.M."/>
            <person name="Corthals A.P."/>
            <person name="Power M.L."/>
            <person name="Jones G."/>
            <person name="Ransome R.D."/>
            <person name="Dechmann D.K.N."/>
            <person name="Locatelli A.G."/>
            <person name="Puechmaille S.J."/>
            <person name="Fedrigo O."/>
            <person name="Jarvis E.D."/>
            <person name="Hiller M."/>
            <person name="Vernes S.C."/>
            <person name="Myers E.W."/>
            <person name="Teeling E.C."/>
        </authorList>
    </citation>
    <scope>NUCLEOTIDE SEQUENCE [LARGE SCALE GENOMIC DNA]</scope>
    <source>
        <strain evidence="2">Bat1K_MPI-CBG_1</strain>
    </source>
</reference>
<dbReference type="EMBL" id="JABVXQ010000005">
    <property type="protein sequence ID" value="KAF6109609.1"/>
    <property type="molecule type" value="Genomic_DNA"/>
</dbReference>
<dbReference type="Proteomes" id="UP000664940">
    <property type="component" value="Unassembled WGS sequence"/>
</dbReference>
<protein>
    <submittedName>
        <fullName evidence="2">Uncharacterized protein</fullName>
    </submittedName>
</protein>
<organism evidence="2 3">
    <name type="scientific">Phyllostomus discolor</name>
    <name type="common">pale spear-nosed bat</name>
    <dbReference type="NCBI Taxonomy" id="89673"/>
    <lineage>
        <taxon>Eukaryota</taxon>
        <taxon>Metazoa</taxon>
        <taxon>Chordata</taxon>
        <taxon>Craniata</taxon>
        <taxon>Vertebrata</taxon>
        <taxon>Euteleostomi</taxon>
        <taxon>Mammalia</taxon>
        <taxon>Eutheria</taxon>
        <taxon>Laurasiatheria</taxon>
        <taxon>Chiroptera</taxon>
        <taxon>Yangochiroptera</taxon>
        <taxon>Phyllostomidae</taxon>
        <taxon>Phyllostominae</taxon>
        <taxon>Phyllostomus</taxon>
    </lineage>
</organism>
<feature type="region of interest" description="Disordered" evidence="1">
    <location>
        <begin position="32"/>
        <end position="51"/>
    </location>
</feature>
<comment type="caution">
    <text evidence="2">The sequence shown here is derived from an EMBL/GenBank/DDBJ whole genome shotgun (WGS) entry which is preliminary data.</text>
</comment>
<feature type="compositionally biased region" description="Low complexity" evidence="1">
    <location>
        <begin position="119"/>
        <end position="134"/>
    </location>
</feature>
<proteinExistence type="predicted"/>